<comment type="caution">
    <text evidence="2">The sequence shown here is derived from an EMBL/GenBank/DDBJ whole genome shotgun (WGS) entry which is preliminary data.</text>
</comment>
<keyword evidence="3" id="KW-1185">Reference proteome</keyword>
<proteinExistence type="predicted"/>
<gene>
    <name evidence="2" type="ORF">A8M32_00920</name>
</gene>
<dbReference type="RefSeq" id="WP_069456541.1">
    <property type="nucleotide sequence ID" value="NZ_LYBW01000029.1"/>
</dbReference>
<dbReference type="InterPro" id="IPR021327">
    <property type="entry name" value="DUF2934"/>
</dbReference>
<organism evidence="2 3">
    <name type="scientific">Sinorhizobium alkalisoli</name>
    <dbReference type="NCBI Taxonomy" id="1752398"/>
    <lineage>
        <taxon>Bacteria</taxon>
        <taxon>Pseudomonadati</taxon>
        <taxon>Pseudomonadota</taxon>
        <taxon>Alphaproteobacteria</taxon>
        <taxon>Hyphomicrobiales</taxon>
        <taxon>Rhizobiaceae</taxon>
        <taxon>Sinorhizobium/Ensifer group</taxon>
        <taxon>Sinorhizobium</taxon>
    </lineage>
</organism>
<dbReference type="OrthoDB" id="9811127at2"/>
<protein>
    <recommendedName>
        <fullName evidence="4">DUF2934 domain-containing protein</fullName>
    </recommendedName>
</protein>
<evidence type="ECO:0000256" key="1">
    <source>
        <dbReference type="SAM" id="MobiDB-lite"/>
    </source>
</evidence>
<dbReference type="AlphaFoldDB" id="A0A1E3VI12"/>
<sequence>MKGSVVGNPRPFFNGRAVMDEREELIRRRAYAIWEKEGRPDGQDKRHWEQASREMARGNGPDPMEETEGTTGALNAPAAPASLGTERTPDANEA</sequence>
<reference evidence="3" key="1">
    <citation type="submission" date="2016-05" db="EMBL/GenBank/DDBJ databases">
        <authorList>
            <person name="Li Y."/>
        </authorList>
    </citation>
    <scope>NUCLEOTIDE SEQUENCE [LARGE SCALE GENOMIC DNA]</scope>
    <source>
        <strain evidence="3">YIC4027</strain>
    </source>
</reference>
<dbReference type="Pfam" id="PF11154">
    <property type="entry name" value="DUF2934"/>
    <property type="match status" value="1"/>
</dbReference>
<feature type="compositionally biased region" description="Basic and acidic residues" evidence="1">
    <location>
        <begin position="34"/>
        <end position="56"/>
    </location>
</feature>
<evidence type="ECO:0008006" key="4">
    <source>
        <dbReference type="Google" id="ProtNLM"/>
    </source>
</evidence>
<dbReference type="STRING" id="1752398.A8M32_00920"/>
<evidence type="ECO:0000313" key="2">
    <source>
        <dbReference type="EMBL" id="ODR93222.1"/>
    </source>
</evidence>
<name>A0A1E3VI12_9HYPH</name>
<feature type="region of interest" description="Disordered" evidence="1">
    <location>
        <begin position="34"/>
        <end position="94"/>
    </location>
</feature>
<evidence type="ECO:0000313" key="3">
    <source>
        <dbReference type="Proteomes" id="UP000094342"/>
    </source>
</evidence>
<dbReference type="Proteomes" id="UP000094342">
    <property type="component" value="Unassembled WGS sequence"/>
</dbReference>
<dbReference type="EMBL" id="LYBW01000029">
    <property type="protein sequence ID" value="ODR93222.1"/>
    <property type="molecule type" value="Genomic_DNA"/>
</dbReference>
<accession>A0A1E3VI12</accession>